<dbReference type="OrthoDB" id="422839at2759"/>
<sequence>MFCIKKQSRLIDSGYTNHMTSDESIFRKIDGSCISKVRIGNGELIQARGKGDVLINTPSDSDCTIFDSLRQEIVTVSILDKSFVLDWNLATLNLMKQIFGIQDWDIPLIKCANQIYKGHAPIAEIYQRANVAVLEPSSFKEVEAIEG</sequence>
<accession>A0A5B6UZX0</accession>
<gene>
    <name evidence="2" type="ORF">EPI10_028421</name>
</gene>
<evidence type="ECO:0000313" key="3">
    <source>
        <dbReference type="Proteomes" id="UP000325315"/>
    </source>
</evidence>
<dbReference type="Pfam" id="PF22936">
    <property type="entry name" value="Pol_BBD"/>
    <property type="match status" value="1"/>
</dbReference>
<keyword evidence="3" id="KW-1185">Reference proteome</keyword>
<evidence type="ECO:0000313" key="2">
    <source>
        <dbReference type="EMBL" id="KAA3461885.1"/>
    </source>
</evidence>
<organism evidence="2 3">
    <name type="scientific">Gossypium australe</name>
    <dbReference type="NCBI Taxonomy" id="47621"/>
    <lineage>
        <taxon>Eukaryota</taxon>
        <taxon>Viridiplantae</taxon>
        <taxon>Streptophyta</taxon>
        <taxon>Embryophyta</taxon>
        <taxon>Tracheophyta</taxon>
        <taxon>Spermatophyta</taxon>
        <taxon>Magnoliopsida</taxon>
        <taxon>eudicotyledons</taxon>
        <taxon>Gunneridae</taxon>
        <taxon>Pentapetalae</taxon>
        <taxon>rosids</taxon>
        <taxon>malvids</taxon>
        <taxon>Malvales</taxon>
        <taxon>Malvaceae</taxon>
        <taxon>Malvoideae</taxon>
        <taxon>Gossypium</taxon>
    </lineage>
</organism>
<reference evidence="3" key="1">
    <citation type="journal article" date="2019" name="Plant Biotechnol. J.">
        <title>Genome sequencing of the Australian wild diploid species Gossypium australe highlights disease resistance and delayed gland morphogenesis.</title>
        <authorList>
            <person name="Cai Y."/>
            <person name="Cai X."/>
            <person name="Wang Q."/>
            <person name="Wang P."/>
            <person name="Zhang Y."/>
            <person name="Cai C."/>
            <person name="Xu Y."/>
            <person name="Wang K."/>
            <person name="Zhou Z."/>
            <person name="Wang C."/>
            <person name="Geng S."/>
            <person name="Li B."/>
            <person name="Dong Q."/>
            <person name="Hou Y."/>
            <person name="Wang H."/>
            <person name="Ai P."/>
            <person name="Liu Z."/>
            <person name="Yi F."/>
            <person name="Sun M."/>
            <person name="An G."/>
            <person name="Cheng J."/>
            <person name="Zhang Y."/>
            <person name="Shi Q."/>
            <person name="Xie Y."/>
            <person name="Shi X."/>
            <person name="Chang Y."/>
            <person name="Huang F."/>
            <person name="Chen Y."/>
            <person name="Hong S."/>
            <person name="Mi L."/>
            <person name="Sun Q."/>
            <person name="Zhang L."/>
            <person name="Zhou B."/>
            <person name="Peng R."/>
            <person name="Zhang X."/>
            <person name="Liu F."/>
        </authorList>
    </citation>
    <scope>NUCLEOTIDE SEQUENCE [LARGE SCALE GENOMIC DNA]</scope>
    <source>
        <strain evidence="3">cv. PA1801</strain>
    </source>
</reference>
<dbReference type="Proteomes" id="UP000325315">
    <property type="component" value="Unassembled WGS sequence"/>
</dbReference>
<dbReference type="AlphaFoldDB" id="A0A5B6UZX0"/>
<name>A0A5B6UZX0_9ROSI</name>
<protein>
    <submittedName>
        <fullName evidence="2">Retrovirus-related Pol polyprotein from transposon TNT 1-94</fullName>
    </submittedName>
</protein>
<evidence type="ECO:0000259" key="1">
    <source>
        <dbReference type="Pfam" id="PF22936"/>
    </source>
</evidence>
<proteinExistence type="predicted"/>
<dbReference type="InterPro" id="IPR054722">
    <property type="entry name" value="PolX-like_BBD"/>
</dbReference>
<comment type="caution">
    <text evidence="2">The sequence shown here is derived from an EMBL/GenBank/DDBJ whole genome shotgun (WGS) entry which is preliminary data.</text>
</comment>
<dbReference type="EMBL" id="SMMG02000009">
    <property type="protein sequence ID" value="KAA3461885.1"/>
    <property type="molecule type" value="Genomic_DNA"/>
</dbReference>
<feature type="domain" description="Retrovirus-related Pol polyprotein from transposon TNT 1-94-like beta-barrel" evidence="1">
    <location>
        <begin position="10"/>
        <end position="65"/>
    </location>
</feature>